<organism evidence="2">
    <name type="scientific">marine metagenome</name>
    <dbReference type="NCBI Taxonomy" id="408172"/>
    <lineage>
        <taxon>unclassified sequences</taxon>
        <taxon>metagenomes</taxon>
        <taxon>ecological metagenomes</taxon>
    </lineage>
</organism>
<dbReference type="GO" id="GO:0051536">
    <property type="term" value="F:iron-sulfur cluster binding"/>
    <property type="evidence" value="ECO:0007669"/>
    <property type="project" value="InterPro"/>
</dbReference>
<dbReference type="Pfam" id="PF00037">
    <property type="entry name" value="Fer4"/>
    <property type="match status" value="1"/>
</dbReference>
<dbReference type="Gene3D" id="1.10.1060.10">
    <property type="entry name" value="Alpha-helical ferredoxin"/>
    <property type="match status" value="1"/>
</dbReference>
<sequence length="108" mass="12484">MRAIQSGQLGVSAEPVRHIDLCLGCRACETACPSGVPYGTLLEQTRDHIEKHHRRGLFQRLLRRLVIEQVFPFPWRLRLALLPVRVIRFLRLGFMLPKFAREVMALLP</sequence>
<accession>A0A381Z5P0</accession>
<protein>
    <recommendedName>
        <fullName evidence="1">4Fe-4S ferredoxin-type domain-containing protein</fullName>
    </recommendedName>
</protein>
<dbReference type="PROSITE" id="PS00198">
    <property type="entry name" value="4FE4S_FER_1"/>
    <property type="match status" value="1"/>
</dbReference>
<dbReference type="PANTHER" id="PTHR32479:SF17">
    <property type="entry name" value="GLYCOLATE OXIDASE IRON-SULFUR SUBUNIT"/>
    <property type="match status" value="1"/>
</dbReference>
<dbReference type="AlphaFoldDB" id="A0A381Z5P0"/>
<feature type="domain" description="4Fe-4S ferredoxin-type" evidence="1">
    <location>
        <begin position="13"/>
        <end position="44"/>
    </location>
</feature>
<dbReference type="SUPFAM" id="SSF54862">
    <property type="entry name" value="4Fe-4S ferredoxins"/>
    <property type="match status" value="1"/>
</dbReference>
<name>A0A381Z5P0_9ZZZZ</name>
<gene>
    <name evidence="2" type="ORF">METZ01_LOCUS137450</name>
</gene>
<dbReference type="InterPro" id="IPR017900">
    <property type="entry name" value="4Fe4S_Fe_S_CS"/>
</dbReference>
<dbReference type="InterPro" id="IPR009051">
    <property type="entry name" value="Helical_ferredxn"/>
</dbReference>
<dbReference type="InterPro" id="IPR017896">
    <property type="entry name" value="4Fe4S_Fe-S-bd"/>
</dbReference>
<reference evidence="2" key="1">
    <citation type="submission" date="2018-05" db="EMBL/GenBank/DDBJ databases">
        <authorList>
            <person name="Lanie J.A."/>
            <person name="Ng W.-L."/>
            <person name="Kazmierczak K.M."/>
            <person name="Andrzejewski T.M."/>
            <person name="Davidsen T.M."/>
            <person name="Wayne K.J."/>
            <person name="Tettelin H."/>
            <person name="Glass J.I."/>
            <person name="Rusch D."/>
            <person name="Podicherti R."/>
            <person name="Tsui H.-C.T."/>
            <person name="Winkler M.E."/>
        </authorList>
    </citation>
    <scope>NUCLEOTIDE SEQUENCE</scope>
</reference>
<proteinExistence type="predicted"/>
<dbReference type="EMBL" id="UINC01020055">
    <property type="protein sequence ID" value="SVA84596.1"/>
    <property type="molecule type" value="Genomic_DNA"/>
</dbReference>
<dbReference type="PANTHER" id="PTHR32479">
    <property type="entry name" value="GLYCOLATE OXIDASE IRON-SULFUR SUBUNIT"/>
    <property type="match status" value="1"/>
</dbReference>
<evidence type="ECO:0000259" key="1">
    <source>
        <dbReference type="PROSITE" id="PS51379"/>
    </source>
</evidence>
<dbReference type="PROSITE" id="PS51379">
    <property type="entry name" value="4FE4S_FER_2"/>
    <property type="match status" value="1"/>
</dbReference>
<evidence type="ECO:0000313" key="2">
    <source>
        <dbReference type="EMBL" id="SVA84596.1"/>
    </source>
</evidence>
<feature type="non-terminal residue" evidence="2">
    <location>
        <position position="108"/>
    </location>
</feature>